<dbReference type="AlphaFoldDB" id="A0AAW2J2H3"/>
<reference evidence="1" key="2">
    <citation type="journal article" date="2024" name="Plant">
        <title>Genomic evolution and insights into agronomic trait innovations of Sesamum species.</title>
        <authorList>
            <person name="Miao H."/>
            <person name="Wang L."/>
            <person name="Qu L."/>
            <person name="Liu H."/>
            <person name="Sun Y."/>
            <person name="Le M."/>
            <person name="Wang Q."/>
            <person name="Wei S."/>
            <person name="Zheng Y."/>
            <person name="Lin W."/>
            <person name="Duan Y."/>
            <person name="Cao H."/>
            <person name="Xiong S."/>
            <person name="Wang X."/>
            <person name="Wei L."/>
            <person name="Li C."/>
            <person name="Ma Q."/>
            <person name="Ju M."/>
            <person name="Zhao R."/>
            <person name="Li G."/>
            <person name="Mu C."/>
            <person name="Tian Q."/>
            <person name="Mei H."/>
            <person name="Zhang T."/>
            <person name="Gao T."/>
            <person name="Zhang H."/>
        </authorList>
    </citation>
    <scope>NUCLEOTIDE SEQUENCE</scope>
    <source>
        <strain evidence="1">G01</strain>
    </source>
</reference>
<sequence>MGADFSETCRRIRVIDLGAFLEPLRSKRRQPKHASNLSIFNPENRKDSVRRTNRYYDPLHARIRNTLGLVS</sequence>
<reference evidence="1" key="1">
    <citation type="submission" date="2020-06" db="EMBL/GenBank/DDBJ databases">
        <authorList>
            <person name="Li T."/>
            <person name="Hu X."/>
            <person name="Zhang T."/>
            <person name="Song X."/>
            <person name="Zhang H."/>
            <person name="Dai N."/>
            <person name="Sheng W."/>
            <person name="Hou X."/>
            <person name="Wei L."/>
        </authorList>
    </citation>
    <scope>NUCLEOTIDE SEQUENCE</scope>
    <source>
        <strain evidence="1">G01</strain>
        <tissue evidence="1">Leaf</tissue>
    </source>
</reference>
<protein>
    <submittedName>
        <fullName evidence="1">Uncharacterized protein</fullName>
    </submittedName>
</protein>
<evidence type="ECO:0000313" key="1">
    <source>
        <dbReference type="EMBL" id="KAL0288484.1"/>
    </source>
</evidence>
<name>A0AAW2J2H3_9LAMI</name>
<dbReference type="EMBL" id="JACGWK010001444">
    <property type="protein sequence ID" value="KAL0288484.1"/>
    <property type="molecule type" value="Genomic_DNA"/>
</dbReference>
<proteinExistence type="predicted"/>
<comment type="caution">
    <text evidence="1">The sequence shown here is derived from an EMBL/GenBank/DDBJ whole genome shotgun (WGS) entry which is preliminary data.</text>
</comment>
<organism evidence="1">
    <name type="scientific">Sesamum angustifolium</name>
    <dbReference type="NCBI Taxonomy" id="2727405"/>
    <lineage>
        <taxon>Eukaryota</taxon>
        <taxon>Viridiplantae</taxon>
        <taxon>Streptophyta</taxon>
        <taxon>Embryophyta</taxon>
        <taxon>Tracheophyta</taxon>
        <taxon>Spermatophyta</taxon>
        <taxon>Magnoliopsida</taxon>
        <taxon>eudicotyledons</taxon>
        <taxon>Gunneridae</taxon>
        <taxon>Pentapetalae</taxon>
        <taxon>asterids</taxon>
        <taxon>lamiids</taxon>
        <taxon>Lamiales</taxon>
        <taxon>Pedaliaceae</taxon>
        <taxon>Sesamum</taxon>
    </lineage>
</organism>
<accession>A0AAW2J2H3</accession>
<gene>
    <name evidence="1" type="ORF">Sangu_2655700</name>
</gene>